<dbReference type="AlphaFoldDB" id="A0A1X2BQC4"/>
<protein>
    <submittedName>
        <fullName evidence="1">Uncharacterized protein</fullName>
    </submittedName>
</protein>
<dbReference type="Proteomes" id="UP000193087">
    <property type="component" value="Unassembled WGS sequence"/>
</dbReference>
<sequence length="80" mass="7910">MAHLHIRGRICQWRFAGTQLEPTGNLTGCAVDPVGAQRAGFAEFVRVAGVAVDADAANAFAGVAAVAELSSGAGGSGASP</sequence>
<name>A0A1X2BQC4_9MYCO</name>
<evidence type="ECO:0000313" key="2">
    <source>
        <dbReference type="Proteomes" id="UP000193087"/>
    </source>
</evidence>
<organism evidence="1 2">
    <name type="scientific">Mycobacterium riyadhense</name>
    <dbReference type="NCBI Taxonomy" id="486698"/>
    <lineage>
        <taxon>Bacteria</taxon>
        <taxon>Bacillati</taxon>
        <taxon>Actinomycetota</taxon>
        <taxon>Actinomycetes</taxon>
        <taxon>Mycobacteriales</taxon>
        <taxon>Mycobacteriaceae</taxon>
        <taxon>Mycobacterium</taxon>
    </lineage>
</organism>
<dbReference type="EMBL" id="LQPQ01000192">
    <property type="protein sequence ID" value="ORW65857.1"/>
    <property type="molecule type" value="Genomic_DNA"/>
</dbReference>
<comment type="caution">
    <text evidence="1">The sequence shown here is derived from an EMBL/GenBank/DDBJ whole genome shotgun (WGS) entry which is preliminary data.</text>
</comment>
<reference evidence="1 2" key="1">
    <citation type="submission" date="2016-01" db="EMBL/GenBank/DDBJ databases">
        <title>The new phylogeny of the genus Mycobacterium.</title>
        <authorList>
            <person name="Tarcisio F."/>
            <person name="Conor M."/>
            <person name="Antonella G."/>
            <person name="Elisabetta G."/>
            <person name="Giulia F.S."/>
            <person name="Sara T."/>
            <person name="Anna F."/>
            <person name="Clotilde B."/>
            <person name="Roberto B."/>
            <person name="Veronica D.S."/>
            <person name="Fabio R."/>
            <person name="Monica P."/>
            <person name="Olivier J."/>
            <person name="Enrico T."/>
            <person name="Nicola S."/>
        </authorList>
    </citation>
    <scope>NUCLEOTIDE SEQUENCE [LARGE SCALE GENOMIC DNA]</scope>
    <source>
        <strain evidence="1 2">DSM 45176</strain>
    </source>
</reference>
<gene>
    <name evidence="1" type="ORF">AWC22_02860</name>
</gene>
<evidence type="ECO:0000313" key="1">
    <source>
        <dbReference type="EMBL" id="ORW65857.1"/>
    </source>
</evidence>
<proteinExistence type="predicted"/>
<accession>A0A1X2BQC4</accession>
<keyword evidence="2" id="KW-1185">Reference proteome</keyword>